<dbReference type="InterPro" id="IPR042121">
    <property type="entry name" value="MutL_C_regsub"/>
</dbReference>
<evidence type="ECO:0000313" key="13">
    <source>
        <dbReference type="Proteomes" id="UP000663866"/>
    </source>
</evidence>
<dbReference type="InterPro" id="IPR042120">
    <property type="entry name" value="MutL_C_dimsub"/>
</dbReference>
<dbReference type="Proteomes" id="UP000663855">
    <property type="component" value="Unassembled WGS sequence"/>
</dbReference>
<dbReference type="Proteomes" id="UP000663824">
    <property type="component" value="Unassembled WGS sequence"/>
</dbReference>
<dbReference type="EMBL" id="CAJNOW010021366">
    <property type="protein sequence ID" value="CAF1683958.1"/>
    <property type="molecule type" value="Genomic_DNA"/>
</dbReference>
<protein>
    <recommendedName>
        <fullName evidence="1">MutL C-terminal dimerisation domain-containing protein</fullName>
    </recommendedName>
</protein>
<name>A0A816QVM6_9BILA</name>
<feature type="domain" description="MutL C-terminal dimerisation" evidence="1">
    <location>
        <begin position="135"/>
        <end position="297"/>
    </location>
</feature>
<dbReference type="GO" id="GO:0016887">
    <property type="term" value="F:ATP hydrolysis activity"/>
    <property type="evidence" value="ECO:0007669"/>
    <property type="project" value="InterPro"/>
</dbReference>
<dbReference type="Proteomes" id="UP000681720">
    <property type="component" value="Unassembled WGS sequence"/>
</dbReference>
<comment type="caution">
    <text evidence="5">The sequence shown here is derived from an EMBL/GenBank/DDBJ whole genome shotgun (WGS) entry which is preliminary data.</text>
</comment>
<evidence type="ECO:0000259" key="1">
    <source>
        <dbReference type="SMART" id="SM00853"/>
    </source>
</evidence>
<dbReference type="Proteomes" id="UP000663834">
    <property type="component" value="Unassembled WGS sequence"/>
</dbReference>
<reference evidence="5" key="1">
    <citation type="submission" date="2021-02" db="EMBL/GenBank/DDBJ databases">
        <authorList>
            <person name="Nowell W R."/>
        </authorList>
    </citation>
    <scope>NUCLEOTIDE SEQUENCE</scope>
</reference>
<sequence length="358" mass="42068">MNIRSDLLEQYCIARTKFNTVNVQQETLYHKQQRTILENSRTNAYKYSLNQAQRRKYSIFRRNENYRSSFHPIRLSANIRKSFQVHEKKEIQSSNISDSIMVNTLPPRIYSPAFHIWSTTSKQSMNINLLHEINFLGQYDRKFLVCKRLSHSLDTNRTQLILFDQHAISERILLERLQTHFKQENIRTFPFHLSEPVVITRNPRFLYTFEQISLLERTGFCFSSISTNNLLVRAVPSWLLSLGQRQSSTCILDDIIQDTIDNILLQTNNYSNNIEFIIYETLKPLACHNSIKFNDILSKNECQHLLNELKLCSMPFICAHGRTSAAILCEYDIMSDDYQVDMTELKQLASIHKWLKAS</sequence>
<evidence type="ECO:0000313" key="10">
    <source>
        <dbReference type="EMBL" id="CAF5138785.1"/>
    </source>
</evidence>
<evidence type="ECO:0000313" key="2">
    <source>
        <dbReference type="EMBL" id="CAF1347497.1"/>
    </source>
</evidence>
<dbReference type="GO" id="GO:0032300">
    <property type="term" value="C:mismatch repair complex"/>
    <property type="evidence" value="ECO:0007669"/>
    <property type="project" value="InterPro"/>
</dbReference>
<dbReference type="EMBL" id="CAJNOV010009015">
    <property type="protein sequence ID" value="CAF1347497.1"/>
    <property type="molecule type" value="Genomic_DNA"/>
</dbReference>
<dbReference type="AlphaFoldDB" id="A0A816QVM6"/>
<dbReference type="EMBL" id="CAJNRF010002072">
    <property type="protein sequence ID" value="CAF2033199.1"/>
    <property type="molecule type" value="Genomic_DNA"/>
</dbReference>
<dbReference type="GO" id="GO:0140664">
    <property type="term" value="F:ATP-dependent DNA damage sensor activity"/>
    <property type="evidence" value="ECO:0007669"/>
    <property type="project" value="InterPro"/>
</dbReference>
<dbReference type="GO" id="GO:0005524">
    <property type="term" value="F:ATP binding"/>
    <property type="evidence" value="ECO:0007669"/>
    <property type="project" value="InterPro"/>
</dbReference>
<dbReference type="Gene3D" id="3.30.1540.20">
    <property type="entry name" value="MutL, C-terminal domain, dimerisation subdomain"/>
    <property type="match status" value="1"/>
</dbReference>
<dbReference type="EMBL" id="CAJNRG010018837">
    <property type="protein sequence ID" value="CAF2263438.1"/>
    <property type="molecule type" value="Genomic_DNA"/>
</dbReference>
<evidence type="ECO:0000313" key="4">
    <source>
        <dbReference type="EMBL" id="CAF2033199.1"/>
    </source>
</evidence>
<keyword evidence="13" id="KW-1185">Reference proteome</keyword>
<proteinExistence type="predicted"/>
<accession>A0A816QVM6</accession>
<dbReference type="PANTHER" id="PTHR10073:SF47">
    <property type="entry name" value="DNA MISMATCH REPAIR PROTEIN MLH3"/>
    <property type="match status" value="1"/>
</dbReference>
<dbReference type="SUPFAM" id="SSF118116">
    <property type="entry name" value="DNA mismatch repair protein MutL"/>
    <property type="match status" value="1"/>
</dbReference>
<evidence type="ECO:0000313" key="12">
    <source>
        <dbReference type="Proteomes" id="UP000663824"/>
    </source>
</evidence>
<dbReference type="SMART" id="SM00853">
    <property type="entry name" value="MutL_C"/>
    <property type="match status" value="1"/>
</dbReference>
<dbReference type="Gene3D" id="3.30.1370.100">
    <property type="entry name" value="MutL, C-terminal domain, regulatory subdomain"/>
    <property type="match status" value="1"/>
</dbReference>
<gene>
    <name evidence="9" type="ORF">BYL167_LOCUS57381</name>
    <name evidence="2" type="ORF">CJN711_LOCUS19249</name>
    <name evidence="10" type="ORF">GIL414_LOCUS64376</name>
    <name evidence="3" type="ORF">KQP761_LOCUS37757</name>
    <name evidence="5" type="ORF">MBJ925_LOCUS15771</name>
    <name evidence="7" type="ORF">OVN521_LOCUS2820</name>
    <name evidence="11" type="ORF">SMN809_LOCUS63362</name>
    <name evidence="8" type="ORF">UXM345_LOCUS14850</name>
    <name evidence="4" type="ORF">WKI299_LOCUS6954</name>
    <name evidence="6" type="ORF">XDN619_LOCUS36358</name>
</gene>
<evidence type="ECO:0000313" key="8">
    <source>
        <dbReference type="EMBL" id="CAF3977547.1"/>
    </source>
</evidence>
<dbReference type="Proteomes" id="UP000663856">
    <property type="component" value="Unassembled WGS sequence"/>
</dbReference>
<evidence type="ECO:0000313" key="7">
    <source>
        <dbReference type="EMBL" id="CAF3781737.1"/>
    </source>
</evidence>
<dbReference type="Pfam" id="PF08676">
    <property type="entry name" value="MutL_C"/>
    <property type="match status" value="1"/>
</dbReference>
<dbReference type="Proteomes" id="UP000663842">
    <property type="component" value="Unassembled WGS sequence"/>
</dbReference>
<dbReference type="EMBL" id="CAJOBH010224799">
    <property type="protein sequence ID" value="CAF5045086.1"/>
    <property type="molecule type" value="Genomic_DNA"/>
</dbReference>
<dbReference type="InterPro" id="IPR038973">
    <property type="entry name" value="MutL/Mlh/Pms-like"/>
</dbReference>
<dbReference type="EMBL" id="CAJOBF010001718">
    <property type="protein sequence ID" value="CAF3977547.1"/>
    <property type="molecule type" value="Genomic_DNA"/>
</dbReference>
<evidence type="ECO:0000313" key="6">
    <source>
        <dbReference type="EMBL" id="CAF2263438.1"/>
    </source>
</evidence>
<evidence type="ECO:0000313" key="3">
    <source>
        <dbReference type="EMBL" id="CAF1683958.1"/>
    </source>
</evidence>
<dbReference type="EMBL" id="CAJOBG010000230">
    <property type="protein sequence ID" value="CAF3781737.1"/>
    <property type="molecule type" value="Genomic_DNA"/>
</dbReference>
<organism evidence="5 12">
    <name type="scientific">Rotaria magnacalcarata</name>
    <dbReference type="NCBI Taxonomy" id="392030"/>
    <lineage>
        <taxon>Eukaryota</taxon>
        <taxon>Metazoa</taxon>
        <taxon>Spiralia</taxon>
        <taxon>Gnathifera</taxon>
        <taxon>Rotifera</taxon>
        <taxon>Eurotatoria</taxon>
        <taxon>Bdelloidea</taxon>
        <taxon>Philodinida</taxon>
        <taxon>Philodinidae</taxon>
        <taxon>Rotaria</taxon>
    </lineage>
</organism>
<evidence type="ECO:0000313" key="9">
    <source>
        <dbReference type="EMBL" id="CAF5045086.1"/>
    </source>
</evidence>
<dbReference type="EMBL" id="CAJOBI010272856">
    <property type="protein sequence ID" value="CAF5139940.1"/>
    <property type="molecule type" value="Genomic_DNA"/>
</dbReference>
<dbReference type="Proteomes" id="UP000663887">
    <property type="component" value="Unassembled WGS sequence"/>
</dbReference>
<dbReference type="Proteomes" id="UP000676336">
    <property type="component" value="Unassembled WGS sequence"/>
</dbReference>
<dbReference type="EMBL" id="CAJNRE010007506">
    <property type="protein sequence ID" value="CAF2065836.1"/>
    <property type="molecule type" value="Genomic_DNA"/>
</dbReference>
<dbReference type="PANTHER" id="PTHR10073">
    <property type="entry name" value="DNA MISMATCH REPAIR PROTEIN MLH, PMS, MUTL"/>
    <property type="match status" value="1"/>
</dbReference>
<dbReference type="OrthoDB" id="429932at2759"/>
<dbReference type="InterPro" id="IPR037198">
    <property type="entry name" value="MutL_C_sf"/>
</dbReference>
<evidence type="ECO:0000313" key="5">
    <source>
        <dbReference type="EMBL" id="CAF2065836.1"/>
    </source>
</evidence>
<evidence type="ECO:0000313" key="11">
    <source>
        <dbReference type="EMBL" id="CAF5139940.1"/>
    </source>
</evidence>
<dbReference type="GO" id="GO:0006298">
    <property type="term" value="P:mismatch repair"/>
    <property type="evidence" value="ECO:0007669"/>
    <property type="project" value="InterPro"/>
</dbReference>
<dbReference type="InterPro" id="IPR014790">
    <property type="entry name" value="MutL_C"/>
</dbReference>
<dbReference type="EMBL" id="CAJOBJ010276816">
    <property type="protein sequence ID" value="CAF5138785.1"/>
    <property type="molecule type" value="Genomic_DNA"/>
</dbReference>
<dbReference type="Proteomes" id="UP000681967">
    <property type="component" value="Unassembled WGS sequence"/>
</dbReference>
<dbReference type="Proteomes" id="UP000663866">
    <property type="component" value="Unassembled WGS sequence"/>
</dbReference>